<feature type="compositionally biased region" description="Low complexity" evidence="1">
    <location>
        <begin position="177"/>
        <end position="205"/>
    </location>
</feature>
<dbReference type="AlphaFoldDB" id="A0A382B6K8"/>
<evidence type="ECO:0000256" key="1">
    <source>
        <dbReference type="SAM" id="MobiDB-lite"/>
    </source>
</evidence>
<dbReference type="EMBL" id="UINC01028245">
    <property type="protein sequence ID" value="SVB08887.1"/>
    <property type="molecule type" value="Genomic_DNA"/>
</dbReference>
<evidence type="ECO:0000313" key="2">
    <source>
        <dbReference type="EMBL" id="SVB08887.1"/>
    </source>
</evidence>
<protein>
    <recommendedName>
        <fullName evidence="3">Peptidoglycan binding-like domain-containing protein</fullName>
    </recommendedName>
</protein>
<evidence type="ECO:0008006" key="3">
    <source>
        <dbReference type="Google" id="ProtNLM"/>
    </source>
</evidence>
<proteinExistence type="predicted"/>
<feature type="region of interest" description="Disordered" evidence="1">
    <location>
        <begin position="36"/>
        <end position="74"/>
    </location>
</feature>
<accession>A0A382B6K8</accession>
<feature type="non-terminal residue" evidence="2">
    <location>
        <position position="1"/>
    </location>
</feature>
<sequence>ETNDDELETLRVEIIQLREDFMDLEAEVSLLARVPATTTSASSATATTAAPATTTSKAASSGGSSSDEADDAPAATVPVGLNEDAILTATYNWGPSDPALILQEMLGITADGWYGNGTRAAHLAELDARGLATDGVPSPPTTTATPEEATTEASAADDGTADTTATTEAPADDDGTADATDTTEAPAETTTTTEAPPETTTTAGG</sequence>
<gene>
    <name evidence="2" type="ORF">METZ01_LOCUS161741</name>
</gene>
<feature type="compositionally biased region" description="Low complexity" evidence="1">
    <location>
        <begin position="141"/>
        <end position="169"/>
    </location>
</feature>
<organism evidence="2">
    <name type="scientific">marine metagenome</name>
    <dbReference type="NCBI Taxonomy" id="408172"/>
    <lineage>
        <taxon>unclassified sequences</taxon>
        <taxon>metagenomes</taxon>
        <taxon>ecological metagenomes</taxon>
    </lineage>
</organism>
<reference evidence="2" key="1">
    <citation type="submission" date="2018-05" db="EMBL/GenBank/DDBJ databases">
        <authorList>
            <person name="Lanie J.A."/>
            <person name="Ng W.-L."/>
            <person name="Kazmierczak K.M."/>
            <person name="Andrzejewski T.M."/>
            <person name="Davidsen T.M."/>
            <person name="Wayne K.J."/>
            <person name="Tettelin H."/>
            <person name="Glass J.I."/>
            <person name="Rusch D."/>
            <person name="Podicherti R."/>
            <person name="Tsui H.-C.T."/>
            <person name="Winkler M.E."/>
        </authorList>
    </citation>
    <scope>NUCLEOTIDE SEQUENCE</scope>
</reference>
<name>A0A382B6K8_9ZZZZ</name>
<feature type="region of interest" description="Disordered" evidence="1">
    <location>
        <begin position="131"/>
        <end position="205"/>
    </location>
</feature>